<dbReference type="InterPro" id="IPR006321">
    <property type="entry name" value="PilT/PilU"/>
</dbReference>
<name>A0ABV3U0F2_9GAMM</name>
<sequence>MGNLISYLELMVSKNASDFFFSTGALPTIKIEGLCHPVGQVAFAPNQVKELAYSILNDDQKRTFEKTMELNLALGFDAIGRFRFNFYRQRGEVSMVVRYIHSTIPSLESLNLPPVLKELVGLNRGLILVVGSAGSGKSTTLASMIDYRNQHTPGHILCIEDPIEFLHTHKRSVVDQREVGLDTMSFISALSNAMREAPDVIMIGEIRDQQTMQHAIAYAETGHLCLATLHANNADQALNRVVNFFPDTAHKQLFMDLSLNLKAVVAMRLVAGVSELRIPAVEVLLQSPYISELIETGEIDLIKDTMEKSQNMGMATFDHALFSLYKQGLITREVALKNADSENNMMVKMRLAGEVSDTKFNMGDGEV</sequence>
<organism evidence="3 4">
    <name type="scientific">Zhongshania arctica</name>
    <dbReference type="NCBI Taxonomy" id="3238302"/>
    <lineage>
        <taxon>Bacteria</taxon>
        <taxon>Pseudomonadati</taxon>
        <taxon>Pseudomonadota</taxon>
        <taxon>Gammaproteobacteria</taxon>
        <taxon>Cellvibrionales</taxon>
        <taxon>Spongiibacteraceae</taxon>
        <taxon>Zhongshania</taxon>
    </lineage>
</organism>
<feature type="domain" description="Bacterial type II secretion system protein E" evidence="2">
    <location>
        <begin position="194"/>
        <end position="208"/>
    </location>
</feature>
<dbReference type="PANTHER" id="PTHR30486">
    <property type="entry name" value="TWITCHING MOTILITY PROTEIN PILT"/>
    <property type="match status" value="1"/>
</dbReference>
<dbReference type="SUPFAM" id="SSF52540">
    <property type="entry name" value="P-loop containing nucleoside triphosphate hydrolases"/>
    <property type="match status" value="1"/>
</dbReference>
<comment type="caution">
    <text evidence="3">The sequence shown here is derived from an EMBL/GenBank/DDBJ whole genome shotgun (WGS) entry which is preliminary data.</text>
</comment>
<evidence type="ECO:0000259" key="2">
    <source>
        <dbReference type="PROSITE" id="PS00662"/>
    </source>
</evidence>
<comment type="similarity">
    <text evidence="1">Belongs to the GSP E family.</text>
</comment>
<dbReference type="CDD" id="cd01131">
    <property type="entry name" value="PilT"/>
    <property type="match status" value="1"/>
</dbReference>
<accession>A0ABV3U0F2</accession>
<gene>
    <name evidence="3" type="ORF">AB4875_13430</name>
</gene>
<dbReference type="RefSeq" id="WP_368376563.1">
    <property type="nucleotide sequence ID" value="NZ_JBFRYB010000001.1"/>
</dbReference>
<dbReference type="PROSITE" id="PS00662">
    <property type="entry name" value="T2SP_E"/>
    <property type="match status" value="1"/>
</dbReference>
<dbReference type="PANTHER" id="PTHR30486:SF12">
    <property type="entry name" value="TYPE IV PILUS ATPASE PILU"/>
    <property type="match status" value="1"/>
</dbReference>
<dbReference type="EMBL" id="JBFRYB010000001">
    <property type="protein sequence ID" value="MEX1666489.1"/>
    <property type="molecule type" value="Genomic_DNA"/>
</dbReference>
<dbReference type="Gene3D" id="3.30.450.90">
    <property type="match status" value="1"/>
</dbReference>
<dbReference type="Gene3D" id="3.40.50.300">
    <property type="entry name" value="P-loop containing nucleotide triphosphate hydrolases"/>
    <property type="match status" value="1"/>
</dbReference>
<evidence type="ECO:0000256" key="1">
    <source>
        <dbReference type="ARBA" id="ARBA00006611"/>
    </source>
</evidence>
<keyword evidence="4" id="KW-1185">Reference proteome</keyword>
<reference evidence="3 4" key="1">
    <citation type="journal article" date="2011" name="Int. J. Syst. Evol. Microbiol.">
        <title>Zhongshania antarctica gen. nov., sp. nov. and Zhongshania guokunii sp. nov., gammaproteobacteria respectively isolated from coastal attached (fast) ice and surface seawater of the Antarctic.</title>
        <authorList>
            <person name="Li H.J."/>
            <person name="Zhang X.Y."/>
            <person name="Chen C.X."/>
            <person name="Zhang Y.J."/>
            <person name="Gao Z.M."/>
            <person name="Yu Y."/>
            <person name="Chen X.L."/>
            <person name="Chen B."/>
            <person name="Zhang Y.Z."/>
        </authorList>
    </citation>
    <scope>NUCLEOTIDE SEQUENCE [LARGE SCALE GENOMIC DNA]</scope>
    <source>
        <strain evidence="3 4">R06B22</strain>
    </source>
</reference>
<evidence type="ECO:0000313" key="4">
    <source>
        <dbReference type="Proteomes" id="UP001557484"/>
    </source>
</evidence>
<dbReference type="InterPro" id="IPR001482">
    <property type="entry name" value="T2SS/T4SS_dom"/>
</dbReference>
<dbReference type="Pfam" id="PF00437">
    <property type="entry name" value="T2SSE"/>
    <property type="match status" value="1"/>
</dbReference>
<evidence type="ECO:0000313" key="3">
    <source>
        <dbReference type="EMBL" id="MEX1666489.1"/>
    </source>
</evidence>
<dbReference type="Proteomes" id="UP001557484">
    <property type="component" value="Unassembled WGS sequence"/>
</dbReference>
<proteinExistence type="inferred from homology"/>
<dbReference type="InterPro" id="IPR050921">
    <property type="entry name" value="T4SS_GSP_E_ATPase"/>
</dbReference>
<dbReference type="NCBIfam" id="TIGR01420">
    <property type="entry name" value="pilT_fam"/>
    <property type="match status" value="1"/>
</dbReference>
<protein>
    <submittedName>
        <fullName evidence="3">PilT/PilU family type 4a pilus ATPase</fullName>
    </submittedName>
</protein>
<dbReference type="InterPro" id="IPR027417">
    <property type="entry name" value="P-loop_NTPase"/>
</dbReference>